<keyword evidence="3" id="KW-1185">Reference proteome</keyword>
<dbReference type="PROSITE" id="PS51257">
    <property type="entry name" value="PROKAR_LIPOPROTEIN"/>
    <property type="match status" value="1"/>
</dbReference>
<dbReference type="OrthoDB" id="9798676at2"/>
<evidence type="ECO:0000313" key="3">
    <source>
        <dbReference type="Proteomes" id="UP000256838"/>
    </source>
</evidence>
<accession>A0A3D8JUU6</accession>
<dbReference type="GO" id="GO:0016746">
    <property type="term" value="F:acyltransferase activity"/>
    <property type="evidence" value="ECO:0007669"/>
    <property type="project" value="InterPro"/>
</dbReference>
<dbReference type="AlphaFoldDB" id="A0A3D8JUU6"/>
<gene>
    <name evidence="2" type="ORF">DWV00_23205</name>
</gene>
<sequence>MKATSVYIDGVGLIGPGLPNWPQAAQILTGACAYEHAPAVIPPPAALPSAERRRTSPMVKLALAVGGEAAQDAQRDAAQLGAVFAASGGDGENCHAICEMLAGEDRFISPTRFHNSVHNAPSGYWGIAAHAMAASNVICAYDGSFAAGLLESVCQVAVDARDSLLIASDIGYPHPLSGARSIRDAFGAALVLAPEAGTGTLARIDVQLTDAQATILSSPALEAVRLDNPAARALPLLEALAARRAATVVLDYLDDLRVRVDVTPFTRVASVTSVDTRREPSPQ</sequence>
<feature type="domain" description="Beta-ketoacyl synthase-like N-terminal" evidence="1">
    <location>
        <begin position="41"/>
        <end position="212"/>
    </location>
</feature>
<dbReference type="Proteomes" id="UP000256838">
    <property type="component" value="Unassembled WGS sequence"/>
</dbReference>
<protein>
    <submittedName>
        <fullName evidence="2">3-oxoacyl-ACP synthase</fullName>
    </submittedName>
</protein>
<dbReference type="InterPro" id="IPR016039">
    <property type="entry name" value="Thiolase-like"/>
</dbReference>
<organism evidence="2 3">
    <name type="scientific">Trinickia dinghuensis</name>
    <dbReference type="NCBI Taxonomy" id="2291023"/>
    <lineage>
        <taxon>Bacteria</taxon>
        <taxon>Pseudomonadati</taxon>
        <taxon>Pseudomonadota</taxon>
        <taxon>Betaproteobacteria</taxon>
        <taxon>Burkholderiales</taxon>
        <taxon>Burkholderiaceae</taxon>
        <taxon>Trinickia</taxon>
    </lineage>
</organism>
<evidence type="ECO:0000259" key="1">
    <source>
        <dbReference type="Pfam" id="PF13723"/>
    </source>
</evidence>
<dbReference type="EMBL" id="QRGA01000014">
    <property type="protein sequence ID" value="RDU96505.1"/>
    <property type="molecule type" value="Genomic_DNA"/>
</dbReference>
<dbReference type="SUPFAM" id="SSF53901">
    <property type="entry name" value="Thiolase-like"/>
    <property type="match status" value="1"/>
</dbReference>
<name>A0A3D8JUU6_9BURK</name>
<reference evidence="2 3" key="1">
    <citation type="submission" date="2018-08" db="EMBL/GenBank/DDBJ databases">
        <title>Paraburkholderia sp. DHOM06 isolated from forest soil.</title>
        <authorList>
            <person name="Gao Z.-H."/>
            <person name="Qiu L.-H."/>
        </authorList>
    </citation>
    <scope>NUCLEOTIDE SEQUENCE [LARGE SCALE GENOMIC DNA]</scope>
    <source>
        <strain evidence="2 3">DHOM06</strain>
    </source>
</reference>
<dbReference type="InterPro" id="IPR014030">
    <property type="entry name" value="Ketoacyl_synth_N"/>
</dbReference>
<proteinExistence type="predicted"/>
<comment type="caution">
    <text evidence="2">The sequence shown here is derived from an EMBL/GenBank/DDBJ whole genome shotgun (WGS) entry which is preliminary data.</text>
</comment>
<evidence type="ECO:0000313" key="2">
    <source>
        <dbReference type="EMBL" id="RDU96505.1"/>
    </source>
</evidence>
<dbReference type="Pfam" id="PF13723">
    <property type="entry name" value="Ketoacyl-synt_2"/>
    <property type="match status" value="1"/>
</dbReference>
<dbReference type="RefSeq" id="WP_115535952.1">
    <property type="nucleotide sequence ID" value="NZ_QRGA01000014.1"/>
</dbReference>